<dbReference type="Proteomes" id="UP000711178">
    <property type="component" value="Unassembled WGS sequence"/>
</dbReference>
<reference evidence="2 3" key="1">
    <citation type="submission" date="2021-05" db="EMBL/GenBank/DDBJ databases">
        <title>Draft Whole Genome Sequencing Of Biosensor Chromobacterium violaceum Strain CV026 Reveals A Regulatory RNA In Chromobacterium violaceum Phenotype Regulatory Network.</title>
        <authorList>
            <person name="Hong K.W."/>
            <person name="Chan K.G."/>
            <person name="Chang C.-Y."/>
        </authorList>
    </citation>
    <scope>NUCLEOTIDE SEQUENCE [LARGE SCALE GENOMIC DNA]</scope>
    <source>
        <strain evidence="2 3">ATCC 31532</strain>
    </source>
</reference>
<proteinExistence type="predicted"/>
<dbReference type="EMBL" id="JAHDTB010000012">
    <property type="protein sequence ID" value="MBW8288844.1"/>
    <property type="molecule type" value="Genomic_DNA"/>
</dbReference>
<organism evidence="2 3">
    <name type="scientific">Chromobacterium subtsugae</name>
    <dbReference type="NCBI Taxonomy" id="251747"/>
    <lineage>
        <taxon>Bacteria</taxon>
        <taxon>Pseudomonadati</taxon>
        <taxon>Pseudomonadota</taxon>
        <taxon>Betaproteobacteria</taxon>
        <taxon>Neisseriales</taxon>
        <taxon>Chromobacteriaceae</taxon>
        <taxon>Chromobacterium</taxon>
    </lineage>
</organism>
<keyword evidence="3" id="KW-1185">Reference proteome</keyword>
<evidence type="ECO:0000256" key="1">
    <source>
        <dbReference type="SAM" id="SignalP"/>
    </source>
</evidence>
<evidence type="ECO:0000313" key="3">
    <source>
        <dbReference type="Proteomes" id="UP000711178"/>
    </source>
</evidence>
<name>A0ABS7FFI8_9NEIS</name>
<dbReference type="RefSeq" id="WP_043577027.1">
    <property type="nucleotide sequence ID" value="NZ_CP142381.1"/>
</dbReference>
<dbReference type="GeneID" id="89684292"/>
<comment type="caution">
    <text evidence="2">The sequence shown here is derived from an EMBL/GenBank/DDBJ whole genome shotgun (WGS) entry which is preliminary data.</text>
</comment>
<dbReference type="Pfam" id="PF03891">
    <property type="entry name" value="DUF333"/>
    <property type="match status" value="1"/>
</dbReference>
<accession>A0ABS7FFI8</accession>
<feature type="signal peptide" evidence="1">
    <location>
        <begin position="1"/>
        <end position="18"/>
    </location>
</feature>
<feature type="chain" id="PRO_5046937992" evidence="1">
    <location>
        <begin position="19"/>
        <end position="79"/>
    </location>
</feature>
<gene>
    <name evidence="2" type="ORF">KIF53_14505</name>
</gene>
<dbReference type="PROSITE" id="PS51257">
    <property type="entry name" value="PROKAR_LIPOPROTEIN"/>
    <property type="match status" value="1"/>
</dbReference>
<protein>
    <submittedName>
        <fullName evidence="2">DUF333 domain-containing protein</fullName>
    </submittedName>
</protein>
<dbReference type="PANTHER" id="PTHR38008">
    <property type="entry name" value="HEMOLYSIN-RELATED"/>
    <property type="match status" value="1"/>
</dbReference>
<evidence type="ECO:0000313" key="2">
    <source>
        <dbReference type="EMBL" id="MBW8288844.1"/>
    </source>
</evidence>
<dbReference type="PANTHER" id="PTHR38008:SF2">
    <property type="entry name" value="HEMOLYSIN"/>
    <property type="match status" value="1"/>
</dbReference>
<keyword evidence="1" id="KW-0732">Signal</keyword>
<dbReference type="InterPro" id="IPR005590">
    <property type="entry name" value="DUF333"/>
</dbReference>
<sequence length="79" mass="8396">MKILAIAAILALGLAACAQTPSAPPRAVGMANPASVFCVQQGGTLLPQKDANGGEYALCRLADGREVEEWTYFREMHPH</sequence>